<evidence type="ECO:0000313" key="2">
    <source>
        <dbReference type="Proteomes" id="UP000594638"/>
    </source>
</evidence>
<gene>
    <name evidence="1" type="ORF">OLEA9_A084258</name>
</gene>
<sequence length="125" mass="13310">MAAIHDGGNALSNSPAVVYLFSLYSFEATSLAGSFASLFDLQWVSSISSSAVLAPSDIVIFRQRCVAMLLQTVPTMMLRTVPSQCCCNAAVLGANWHRCYEMDDAVEFGGDECGCDEYCVGMGSG</sequence>
<dbReference type="Gramene" id="OE9A084258T1">
    <property type="protein sequence ID" value="OE9A084258C1"/>
    <property type="gene ID" value="OE9A084258"/>
</dbReference>
<name>A0A8S0URT4_OLEEU</name>
<keyword evidence="2" id="KW-1185">Reference proteome</keyword>
<dbReference type="Proteomes" id="UP000594638">
    <property type="component" value="Unassembled WGS sequence"/>
</dbReference>
<proteinExistence type="predicted"/>
<reference evidence="1 2" key="1">
    <citation type="submission" date="2019-12" db="EMBL/GenBank/DDBJ databases">
        <authorList>
            <person name="Alioto T."/>
            <person name="Alioto T."/>
            <person name="Gomez Garrido J."/>
        </authorList>
    </citation>
    <scope>NUCLEOTIDE SEQUENCE [LARGE SCALE GENOMIC DNA]</scope>
</reference>
<dbReference type="EMBL" id="CACTIH010009046">
    <property type="protein sequence ID" value="CAA3020938.1"/>
    <property type="molecule type" value="Genomic_DNA"/>
</dbReference>
<accession>A0A8S0URT4</accession>
<organism evidence="1 2">
    <name type="scientific">Olea europaea subsp. europaea</name>
    <dbReference type="NCBI Taxonomy" id="158383"/>
    <lineage>
        <taxon>Eukaryota</taxon>
        <taxon>Viridiplantae</taxon>
        <taxon>Streptophyta</taxon>
        <taxon>Embryophyta</taxon>
        <taxon>Tracheophyta</taxon>
        <taxon>Spermatophyta</taxon>
        <taxon>Magnoliopsida</taxon>
        <taxon>eudicotyledons</taxon>
        <taxon>Gunneridae</taxon>
        <taxon>Pentapetalae</taxon>
        <taxon>asterids</taxon>
        <taxon>lamiids</taxon>
        <taxon>Lamiales</taxon>
        <taxon>Oleaceae</taxon>
        <taxon>Oleeae</taxon>
        <taxon>Olea</taxon>
    </lineage>
</organism>
<protein>
    <submittedName>
        <fullName evidence="1">Uncharacterized protein</fullName>
    </submittedName>
</protein>
<comment type="caution">
    <text evidence="1">The sequence shown here is derived from an EMBL/GenBank/DDBJ whole genome shotgun (WGS) entry which is preliminary data.</text>
</comment>
<dbReference type="AlphaFoldDB" id="A0A8S0URT4"/>
<evidence type="ECO:0000313" key="1">
    <source>
        <dbReference type="EMBL" id="CAA3020938.1"/>
    </source>
</evidence>